<comment type="caution">
    <text evidence="2">The sequence shown here is derived from an EMBL/GenBank/DDBJ whole genome shotgun (WGS) entry which is preliminary data.</text>
</comment>
<dbReference type="EMBL" id="BAAATA010000045">
    <property type="protein sequence ID" value="GAA2508822.1"/>
    <property type="molecule type" value="Genomic_DNA"/>
</dbReference>
<organism evidence="2 3">
    <name type="scientific">Streptomyces thermolineatus</name>
    <dbReference type="NCBI Taxonomy" id="44033"/>
    <lineage>
        <taxon>Bacteria</taxon>
        <taxon>Bacillati</taxon>
        <taxon>Actinomycetota</taxon>
        <taxon>Actinomycetes</taxon>
        <taxon>Kitasatosporales</taxon>
        <taxon>Streptomycetaceae</taxon>
        <taxon>Streptomyces</taxon>
    </lineage>
</organism>
<feature type="compositionally biased region" description="Low complexity" evidence="1">
    <location>
        <begin position="26"/>
        <end position="43"/>
    </location>
</feature>
<gene>
    <name evidence="2" type="ORF">GCM10010406_51650</name>
</gene>
<evidence type="ECO:0000256" key="1">
    <source>
        <dbReference type="SAM" id="MobiDB-lite"/>
    </source>
</evidence>
<feature type="region of interest" description="Disordered" evidence="1">
    <location>
        <begin position="1"/>
        <end position="50"/>
    </location>
</feature>
<proteinExistence type="predicted"/>
<dbReference type="InterPro" id="IPR029056">
    <property type="entry name" value="Ribokinase-like"/>
</dbReference>
<protein>
    <submittedName>
        <fullName evidence="2">Uncharacterized protein</fullName>
    </submittedName>
</protein>
<feature type="compositionally biased region" description="Basic residues" evidence="1">
    <location>
        <begin position="140"/>
        <end position="153"/>
    </location>
</feature>
<evidence type="ECO:0000313" key="2">
    <source>
        <dbReference type="EMBL" id="GAA2508822.1"/>
    </source>
</evidence>
<name>A0ABN3MV41_9ACTN</name>
<feature type="region of interest" description="Disordered" evidence="1">
    <location>
        <begin position="121"/>
        <end position="153"/>
    </location>
</feature>
<accession>A0ABN3MV41</accession>
<dbReference type="Proteomes" id="UP001501358">
    <property type="component" value="Unassembled WGS sequence"/>
</dbReference>
<keyword evidence="3" id="KW-1185">Reference proteome</keyword>
<evidence type="ECO:0000313" key="3">
    <source>
        <dbReference type="Proteomes" id="UP001501358"/>
    </source>
</evidence>
<dbReference type="Gene3D" id="3.40.1190.20">
    <property type="match status" value="1"/>
</dbReference>
<sequence length="153" mass="15281">MPLGREGMPAVTNRSKWRAVPPYPVAGNPTGTGDTAPAAPADGTAERRPWPERLRTAVASSAAAVAAPLASRWTGASGGGGAVAGSGLQVEFTRPAWSRTALTAAANGALPVNAVAKAAMGAPGTYPASSPCSAPPTRPGRSRGRPRCGLRSD</sequence>
<dbReference type="SUPFAM" id="SSF53613">
    <property type="entry name" value="Ribokinase-like"/>
    <property type="match status" value="1"/>
</dbReference>
<reference evidence="2 3" key="1">
    <citation type="journal article" date="2019" name="Int. J. Syst. Evol. Microbiol.">
        <title>The Global Catalogue of Microorganisms (GCM) 10K type strain sequencing project: providing services to taxonomists for standard genome sequencing and annotation.</title>
        <authorList>
            <consortium name="The Broad Institute Genomics Platform"/>
            <consortium name="The Broad Institute Genome Sequencing Center for Infectious Disease"/>
            <person name="Wu L."/>
            <person name="Ma J."/>
        </authorList>
    </citation>
    <scope>NUCLEOTIDE SEQUENCE [LARGE SCALE GENOMIC DNA]</scope>
    <source>
        <strain evidence="2 3">JCM 6307</strain>
    </source>
</reference>